<comment type="cofactor">
    <cofactor evidence="1">
        <name>pyridoxal 5'-phosphate</name>
        <dbReference type="ChEBI" id="CHEBI:597326"/>
    </cofactor>
</comment>
<dbReference type="GO" id="GO:0000287">
    <property type="term" value="F:magnesium ion binding"/>
    <property type="evidence" value="ECO:0007669"/>
    <property type="project" value="TreeGrafter"/>
</dbReference>
<keyword evidence="3" id="KW-0663">Pyridoxal phosphate</keyword>
<organism evidence="6">
    <name type="scientific">marine metagenome</name>
    <dbReference type="NCBI Taxonomy" id="408172"/>
    <lineage>
        <taxon>unclassified sequences</taxon>
        <taxon>metagenomes</taxon>
        <taxon>ecological metagenomes</taxon>
    </lineage>
</organism>
<dbReference type="EMBL" id="UINC01017558">
    <property type="protein sequence ID" value="SVA72938.1"/>
    <property type="molecule type" value="Genomic_DNA"/>
</dbReference>
<protein>
    <recommendedName>
        <fullName evidence="5">Tryptophan synthase beta chain-like PALP domain-containing protein</fullName>
    </recommendedName>
</protein>
<evidence type="ECO:0000256" key="1">
    <source>
        <dbReference type="ARBA" id="ARBA00001933"/>
    </source>
</evidence>
<dbReference type="GO" id="GO:0018114">
    <property type="term" value="F:threonine racemase activity"/>
    <property type="evidence" value="ECO:0007669"/>
    <property type="project" value="TreeGrafter"/>
</dbReference>
<evidence type="ECO:0000259" key="5">
    <source>
        <dbReference type="Pfam" id="PF00291"/>
    </source>
</evidence>
<dbReference type="FunFam" id="3.40.50.1100:FF:000005">
    <property type="entry name" value="Threonine dehydratase catabolic"/>
    <property type="match status" value="1"/>
</dbReference>
<accession>A0A381Y7A9</accession>
<evidence type="ECO:0000256" key="4">
    <source>
        <dbReference type="ARBA" id="ARBA00023239"/>
    </source>
</evidence>
<dbReference type="SUPFAM" id="SSF53686">
    <property type="entry name" value="Tryptophan synthase beta subunit-like PLP-dependent enzymes"/>
    <property type="match status" value="1"/>
</dbReference>
<name>A0A381Y7A9_9ZZZZ</name>
<sequence length="267" mass="28517">NLQRSGSFKIRGAVNAVLSLSDNKANNGVVTVSSGNHGTALSLAAKIRGINATVVLPKNALPYKRKLIENLGAKIVECEARVESREKTLLEVQDTTGATVIHPYNDYQIMSGQGTVALEFLEQKPDLDMVLVPIGGGGLISGIAVTVSEIAPKINVVGTEPALADDARQSIAKKKLIPSNYPDTVADGLRTSLGAKTYPIILKYVKDIITAPEQNILPTMNLLTKTLKDNIEPSSAVPLAALIEHKHMFKDKKVGIIISGGNYPLVY</sequence>
<dbReference type="Pfam" id="PF00291">
    <property type="entry name" value="PALP"/>
    <property type="match status" value="1"/>
</dbReference>
<keyword evidence="4" id="KW-0456">Lyase</keyword>
<dbReference type="PANTHER" id="PTHR43050">
    <property type="entry name" value="SERINE / THREONINE RACEMASE FAMILY MEMBER"/>
    <property type="match status" value="1"/>
</dbReference>
<dbReference type="GO" id="GO:0070179">
    <property type="term" value="P:D-serine biosynthetic process"/>
    <property type="evidence" value="ECO:0007669"/>
    <property type="project" value="TreeGrafter"/>
</dbReference>
<feature type="non-terminal residue" evidence="6">
    <location>
        <position position="1"/>
    </location>
</feature>
<dbReference type="GO" id="GO:0005524">
    <property type="term" value="F:ATP binding"/>
    <property type="evidence" value="ECO:0007669"/>
    <property type="project" value="TreeGrafter"/>
</dbReference>
<reference evidence="6" key="1">
    <citation type="submission" date="2018-05" db="EMBL/GenBank/DDBJ databases">
        <authorList>
            <person name="Lanie J.A."/>
            <person name="Ng W.-L."/>
            <person name="Kazmierczak K.M."/>
            <person name="Andrzejewski T.M."/>
            <person name="Davidsen T.M."/>
            <person name="Wayne K.J."/>
            <person name="Tettelin H."/>
            <person name="Glass J.I."/>
            <person name="Rusch D."/>
            <person name="Podicherti R."/>
            <person name="Tsui H.-C.T."/>
            <person name="Winkler M.E."/>
        </authorList>
    </citation>
    <scope>NUCLEOTIDE SEQUENCE</scope>
</reference>
<dbReference type="PANTHER" id="PTHR43050:SF1">
    <property type="entry name" value="SERINE RACEMASE"/>
    <property type="match status" value="1"/>
</dbReference>
<dbReference type="GO" id="GO:0030378">
    <property type="term" value="F:serine racemase activity"/>
    <property type="evidence" value="ECO:0007669"/>
    <property type="project" value="TreeGrafter"/>
</dbReference>
<dbReference type="InterPro" id="IPR001926">
    <property type="entry name" value="TrpB-like_PALP"/>
</dbReference>
<proteinExistence type="inferred from homology"/>
<evidence type="ECO:0000256" key="2">
    <source>
        <dbReference type="ARBA" id="ARBA00010869"/>
    </source>
</evidence>
<gene>
    <name evidence="6" type="ORF">METZ01_LOCUS125792</name>
</gene>
<dbReference type="Gene3D" id="3.40.50.1100">
    <property type="match status" value="2"/>
</dbReference>
<dbReference type="InterPro" id="IPR036052">
    <property type="entry name" value="TrpB-like_PALP_sf"/>
</dbReference>
<dbReference type="GO" id="GO:0003941">
    <property type="term" value="F:L-serine ammonia-lyase activity"/>
    <property type="evidence" value="ECO:0007669"/>
    <property type="project" value="TreeGrafter"/>
</dbReference>
<evidence type="ECO:0000256" key="3">
    <source>
        <dbReference type="ARBA" id="ARBA00022898"/>
    </source>
</evidence>
<feature type="domain" description="Tryptophan synthase beta chain-like PALP" evidence="5">
    <location>
        <begin position="1"/>
        <end position="260"/>
    </location>
</feature>
<dbReference type="AlphaFoldDB" id="A0A381Y7A9"/>
<comment type="similarity">
    <text evidence="2">Belongs to the serine/threonine dehydratase family.</text>
</comment>
<dbReference type="GO" id="GO:0030170">
    <property type="term" value="F:pyridoxal phosphate binding"/>
    <property type="evidence" value="ECO:0007669"/>
    <property type="project" value="TreeGrafter"/>
</dbReference>
<evidence type="ECO:0000313" key="6">
    <source>
        <dbReference type="EMBL" id="SVA72938.1"/>
    </source>
</evidence>